<dbReference type="EMBL" id="CAFBMK010000064">
    <property type="protein sequence ID" value="CAB4912460.1"/>
    <property type="molecule type" value="Genomic_DNA"/>
</dbReference>
<keyword evidence="3 5" id="KW-1133">Transmembrane helix</keyword>
<evidence type="ECO:0000256" key="3">
    <source>
        <dbReference type="ARBA" id="ARBA00022989"/>
    </source>
</evidence>
<comment type="subcellular location">
    <subcellularLocation>
        <location evidence="1">Membrane</location>
        <topology evidence="1">Multi-pass membrane protein</topology>
    </subcellularLocation>
</comment>
<dbReference type="AlphaFoldDB" id="A0A6J7H7Z2"/>
<keyword evidence="4 5" id="KW-0472">Membrane</keyword>
<gene>
    <name evidence="7" type="ORF">UFOPK3564_01341</name>
</gene>
<feature type="domain" description="Inositolphosphotransferase Aur1/Ipt1" evidence="6">
    <location>
        <begin position="55"/>
        <end position="237"/>
    </location>
</feature>
<dbReference type="CDD" id="cd03386">
    <property type="entry name" value="PAP2_Aur1_like"/>
    <property type="match status" value="1"/>
</dbReference>
<evidence type="ECO:0000313" key="7">
    <source>
        <dbReference type="EMBL" id="CAB4912460.1"/>
    </source>
</evidence>
<feature type="transmembrane region" description="Helical" evidence="5">
    <location>
        <begin position="12"/>
        <end position="33"/>
    </location>
</feature>
<accession>A0A6J7H7Z2</accession>
<dbReference type="Pfam" id="PF14378">
    <property type="entry name" value="PAP2_3"/>
    <property type="match status" value="1"/>
</dbReference>
<dbReference type="InterPro" id="IPR052185">
    <property type="entry name" value="IPC_Synthase-Related"/>
</dbReference>
<dbReference type="InterPro" id="IPR026841">
    <property type="entry name" value="Aur1/Ipt1"/>
</dbReference>
<evidence type="ECO:0000256" key="4">
    <source>
        <dbReference type="ARBA" id="ARBA00023136"/>
    </source>
</evidence>
<name>A0A6J7H7Z2_9ZZZZ</name>
<dbReference type="PANTHER" id="PTHR31310">
    <property type="match status" value="1"/>
</dbReference>
<dbReference type="PANTHER" id="PTHR31310:SF7">
    <property type="entry name" value="PA-PHOSPHATASE RELATED-FAMILY PROTEIN DDB_G0268928"/>
    <property type="match status" value="1"/>
</dbReference>
<dbReference type="GO" id="GO:0016020">
    <property type="term" value="C:membrane"/>
    <property type="evidence" value="ECO:0007669"/>
    <property type="project" value="UniProtKB-SubCell"/>
</dbReference>
<proteinExistence type="predicted"/>
<evidence type="ECO:0000256" key="1">
    <source>
        <dbReference type="ARBA" id="ARBA00004141"/>
    </source>
</evidence>
<sequence>MLAFLTRPSRLLPNGPIDAALQLVVVVIAYTLYQNTRGLINDQLGASQAFANADWIVSTERLLHLDMEAGIQSFARSVPGLSDAASLMYLNAQFSVTFGAMIYIYLRHNEAFGFVRNMFIGAWTLALIGYVLLPTAPPRLVPGLGIHDAVAEMTKVDPADQTSTVSKLFNPYAAVPSMHVGFSLMIGIPLARLSRHRVTKVFWSAYPVVVLFVVMATGNHFFLDGVFGALAVGISALVARRLGQLRPHAWQFGAREPVPEGAAS</sequence>
<evidence type="ECO:0000256" key="5">
    <source>
        <dbReference type="SAM" id="Phobius"/>
    </source>
</evidence>
<feature type="transmembrane region" description="Helical" evidence="5">
    <location>
        <begin position="87"/>
        <end position="106"/>
    </location>
</feature>
<evidence type="ECO:0000259" key="6">
    <source>
        <dbReference type="Pfam" id="PF14378"/>
    </source>
</evidence>
<reference evidence="7" key="1">
    <citation type="submission" date="2020-05" db="EMBL/GenBank/DDBJ databases">
        <authorList>
            <person name="Chiriac C."/>
            <person name="Salcher M."/>
            <person name="Ghai R."/>
            <person name="Kavagutti S V."/>
        </authorList>
    </citation>
    <scope>NUCLEOTIDE SEQUENCE</scope>
</reference>
<organism evidence="7">
    <name type="scientific">freshwater metagenome</name>
    <dbReference type="NCBI Taxonomy" id="449393"/>
    <lineage>
        <taxon>unclassified sequences</taxon>
        <taxon>metagenomes</taxon>
        <taxon>ecological metagenomes</taxon>
    </lineage>
</organism>
<feature type="transmembrane region" description="Helical" evidence="5">
    <location>
        <begin position="172"/>
        <end position="191"/>
    </location>
</feature>
<feature type="transmembrane region" description="Helical" evidence="5">
    <location>
        <begin position="198"/>
        <end position="215"/>
    </location>
</feature>
<evidence type="ECO:0000256" key="2">
    <source>
        <dbReference type="ARBA" id="ARBA00022692"/>
    </source>
</evidence>
<feature type="transmembrane region" description="Helical" evidence="5">
    <location>
        <begin position="113"/>
        <end position="133"/>
    </location>
</feature>
<protein>
    <submittedName>
        <fullName evidence="7">Unannotated protein</fullName>
    </submittedName>
</protein>
<keyword evidence="2 5" id="KW-0812">Transmembrane</keyword>